<evidence type="ECO:0000313" key="4">
    <source>
        <dbReference type="EMBL" id="RQD88565.1"/>
    </source>
</evidence>
<keyword evidence="2 4" id="KW-0808">Transferase</keyword>
<sequence length="98" mass="11518">NDHIGTDFDPDDFEHVAFFNKELSRIEMHLKAKRDLVVKSGLFEERFIFKKGETIHTENSQKYTVQHIYDMANTAGLFVSDIFSDEKNWFSLAEMVKK</sequence>
<evidence type="ECO:0000313" key="5">
    <source>
        <dbReference type="Proteomes" id="UP000284763"/>
    </source>
</evidence>
<proteinExistence type="predicted"/>
<comment type="caution">
    <text evidence="4">The sequence shown here is derived from an EMBL/GenBank/DDBJ whole genome shotgun (WGS) entry which is preliminary data.</text>
</comment>
<dbReference type="PANTHER" id="PTHR43397">
    <property type="entry name" value="ERGOTHIONEINE BIOSYNTHESIS PROTEIN 1"/>
    <property type="match status" value="1"/>
</dbReference>
<dbReference type="InterPro" id="IPR051128">
    <property type="entry name" value="EgtD_Methyltrsf_superfamily"/>
</dbReference>
<feature type="non-terminal residue" evidence="4">
    <location>
        <position position="1"/>
    </location>
</feature>
<dbReference type="PANTHER" id="PTHR43397:SF1">
    <property type="entry name" value="ERGOTHIONEINE BIOSYNTHESIS PROTEIN 1"/>
    <property type="match status" value="1"/>
</dbReference>
<protein>
    <submittedName>
        <fullName evidence="4">L-histidine N(Alpha)-methyltransferase</fullName>
    </submittedName>
</protein>
<organism evidence="4 5">
    <name type="scientific">Methanosalsum natronophilum</name>
    <dbReference type="NCBI Taxonomy" id="768733"/>
    <lineage>
        <taxon>Archaea</taxon>
        <taxon>Methanobacteriati</taxon>
        <taxon>Methanobacteriota</taxon>
        <taxon>Stenosarchaea group</taxon>
        <taxon>Methanomicrobia</taxon>
        <taxon>Methanosarcinales</taxon>
        <taxon>Methanosarcinaceae</taxon>
        <taxon>Methanosalsum</taxon>
    </lineage>
</organism>
<dbReference type="AlphaFoldDB" id="A0A424Z2V4"/>
<evidence type="ECO:0000256" key="2">
    <source>
        <dbReference type="ARBA" id="ARBA00022679"/>
    </source>
</evidence>
<evidence type="ECO:0000256" key="1">
    <source>
        <dbReference type="ARBA" id="ARBA00022603"/>
    </source>
</evidence>
<dbReference type="GO" id="GO:0032259">
    <property type="term" value="P:methylation"/>
    <property type="evidence" value="ECO:0007669"/>
    <property type="project" value="UniProtKB-KW"/>
</dbReference>
<reference evidence="4 5" key="1">
    <citation type="submission" date="2018-08" db="EMBL/GenBank/DDBJ databases">
        <title>The metabolism and importance of syntrophic acetate oxidation coupled to methane or sulfide production in haloalkaline environments.</title>
        <authorList>
            <person name="Timmers P.H.A."/>
            <person name="Vavourakis C.D."/>
            <person name="Sorokin D.Y."/>
            <person name="Sinninghe Damste J.S."/>
            <person name="Muyzer G."/>
            <person name="Stams A.J.M."/>
            <person name="Plugge C.M."/>
        </authorList>
    </citation>
    <scope>NUCLEOTIDE SEQUENCE [LARGE SCALE GENOMIC DNA]</scope>
    <source>
        <strain evidence="4">MSAO_Arc3</strain>
    </source>
</reference>
<keyword evidence="1 4" id="KW-0489">Methyltransferase</keyword>
<dbReference type="Pfam" id="PF10017">
    <property type="entry name" value="Methyltransf_33"/>
    <property type="match status" value="1"/>
</dbReference>
<name>A0A424Z2V4_9EURY</name>
<evidence type="ECO:0000259" key="3">
    <source>
        <dbReference type="Pfam" id="PF10017"/>
    </source>
</evidence>
<gene>
    <name evidence="4" type="ORF">D5R95_02815</name>
</gene>
<dbReference type="Proteomes" id="UP000284763">
    <property type="component" value="Unassembled WGS sequence"/>
</dbReference>
<dbReference type="InterPro" id="IPR019257">
    <property type="entry name" value="MeTrfase_dom"/>
</dbReference>
<accession>A0A424Z2V4</accession>
<feature type="domain" description="Histidine-specific methyltransferase SAM-dependent" evidence="3">
    <location>
        <begin position="1"/>
        <end position="94"/>
    </location>
</feature>
<dbReference type="GO" id="GO:0008168">
    <property type="term" value="F:methyltransferase activity"/>
    <property type="evidence" value="ECO:0007669"/>
    <property type="project" value="UniProtKB-KW"/>
</dbReference>
<dbReference type="EMBL" id="QZAB01000192">
    <property type="protein sequence ID" value="RQD88565.1"/>
    <property type="molecule type" value="Genomic_DNA"/>
</dbReference>